<sequence length="229" mass="24957">MAQVLVTVPAFSLLGLTEEPALLDGYGPIPPSMARALVAEAPSFRRVLTDPRDGAPLEIGRTSYRIPKPIRQWLRLRDAKCTFPACNNHSLDNDADHLLAWARGGPTGISNLSQPCPKHHRLKHGSAWAPTAATANDPPGWTSPTGRHYPSEQPDWEPPHWPPQIQAILNGLDPGLPENHGLTSFTSHSTAPPPASGTPTIATRLGRKRELLHRAKSLKRERNQDPLAA</sequence>
<proteinExistence type="predicted"/>
<organism evidence="3 4">
    <name type="scientific">Arthrobacter globiformis (strain ATCC 8010 / DSM 20124 / JCM 1332 / NBRC 12137 / NCIMB 8907 / NRRL B-2979 / 168)</name>
    <dbReference type="NCBI Taxonomy" id="1077972"/>
    <lineage>
        <taxon>Bacteria</taxon>
        <taxon>Bacillati</taxon>
        <taxon>Actinomycetota</taxon>
        <taxon>Actinomycetes</taxon>
        <taxon>Micrococcales</taxon>
        <taxon>Micrococcaceae</taxon>
        <taxon>Arthrobacter</taxon>
    </lineage>
</organism>
<evidence type="ECO:0000259" key="2">
    <source>
        <dbReference type="SMART" id="SM00507"/>
    </source>
</evidence>
<gene>
    <name evidence="3" type="ORF">ARGLB_054_00870</name>
</gene>
<dbReference type="SMART" id="SM00507">
    <property type="entry name" value="HNHc"/>
    <property type="match status" value="1"/>
</dbReference>
<dbReference type="STRING" id="1077972.ARGLB_054_00870"/>
<evidence type="ECO:0000313" key="4">
    <source>
        <dbReference type="Proteomes" id="UP000003828"/>
    </source>
</evidence>
<keyword evidence="4" id="KW-1185">Reference proteome</keyword>
<dbReference type="Proteomes" id="UP000003828">
    <property type="component" value="Unassembled WGS sequence"/>
</dbReference>
<evidence type="ECO:0000256" key="1">
    <source>
        <dbReference type="SAM" id="MobiDB-lite"/>
    </source>
</evidence>
<evidence type="ECO:0000313" key="3">
    <source>
        <dbReference type="EMBL" id="GAB14083.1"/>
    </source>
</evidence>
<dbReference type="EMBL" id="BAEG01000054">
    <property type="protein sequence ID" value="GAB14083.1"/>
    <property type="molecule type" value="Genomic_DNA"/>
</dbReference>
<feature type="region of interest" description="Disordered" evidence="1">
    <location>
        <begin position="131"/>
        <end position="158"/>
    </location>
</feature>
<dbReference type="AlphaFoldDB" id="H0QMN2"/>
<dbReference type="OrthoDB" id="5197219at2"/>
<accession>H0QMN2</accession>
<name>H0QMN2_ARTG1</name>
<dbReference type="eggNOG" id="COG1403">
    <property type="taxonomic scope" value="Bacteria"/>
</dbReference>
<dbReference type="InterPro" id="IPR003615">
    <property type="entry name" value="HNH_nuc"/>
</dbReference>
<dbReference type="CDD" id="cd00085">
    <property type="entry name" value="HNHc"/>
    <property type="match status" value="1"/>
</dbReference>
<dbReference type="RefSeq" id="WP_003802074.1">
    <property type="nucleotide sequence ID" value="NZ_BAEG01000054.1"/>
</dbReference>
<comment type="caution">
    <text evidence="3">The sequence shown here is derived from an EMBL/GenBank/DDBJ whole genome shotgun (WGS) entry which is preliminary data.</text>
</comment>
<reference evidence="3 4" key="1">
    <citation type="submission" date="2011-12" db="EMBL/GenBank/DDBJ databases">
        <title>Whole genome shotgun sequence of Arthrobacter globiformis NBRC 12137.</title>
        <authorList>
            <person name="Miyazawa S."/>
            <person name="Hosoyama A."/>
            <person name="Tsuchikane K."/>
            <person name="Katsumata H."/>
            <person name="Yamazaki S."/>
            <person name="Fujita N."/>
        </authorList>
    </citation>
    <scope>NUCLEOTIDE SEQUENCE [LARGE SCALE GENOMIC DNA]</scope>
    <source>
        <strain evidence="3 4">NBRC 12137</strain>
    </source>
</reference>
<feature type="region of interest" description="Disordered" evidence="1">
    <location>
        <begin position="170"/>
        <end position="206"/>
    </location>
</feature>
<feature type="domain" description="HNH nuclease" evidence="2">
    <location>
        <begin position="69"/>
        <end position="121"/>
    </location>
</feature>
<protein>
    <recommendedName>
        <fullName evidence="2">HNH nuclease domain-containing protein</fullName>
    </recommendedName>
</protein>